<proteinExistence type="predicted"/>
<dbReference type="Proteomes" id="UP000024635">
    <property type="component" value="Unassembled WGS sequence"/>
</dbReference>
<evidence type="ECO:0000313" key="1">
    <source>
        <dbReference type="EMBL" id="EYC18337.1"/>
    </source>
</evidence>
<reference evidence="2" key="1">
    <citation type="journal article" date="2015" name="Nat. Genet.">
        <title>The genome and transcriptome of the zoonotic hookworm Ancylostoma ceylanicum identify infection-specific gene families.</title>
        <authorList>
            <person name="Schwarz E.M."/>
            <person name="Hu Y."/>
            <person name="Antoshechkin I."/>
            <person name="Miller M.M."/>
            <person name="Sternberg P.W."/>
            <person name="Aroian R.V."/>
        </authorList>
    </citation>
    <scope>NUCLEOTIDE SEQUENCE</scope>
    <source>
        <strain evidence="2">HY135</strain>
    </source>
</reference>
<name>A0A016UU38_9BILA</name>
<accession>A0A016UU38</accession>
<dbReference type="EMBL" id="JARK01001364">
    <property type="protein sequence ID" value="EYC18337.1"/>
    <property type="molecule type" value="Genomic_DNA"/>
</dbReference>
<sequence length="81" mass="9081">MDILKSACNPRSRIFTQLSQYVHPLKSNVTISSKSSCNCKQIRGGSNYKCKTKGKRGSYETKTEEIVATRKYAASIKKTCK</sequence>
<protein>
    <submittedName>
        <fullName evidence="1">Uncharacterized protein</fullName>
    </submittedName>
</protein>
<organism evidence="1 2">
    <name type="scientific">Ancylostoma ceylanicum</name>
    <dbReference type="NCBI Taxonomy" id="53326"/>
    <lineage>
        <taxon>Eukaryota</taxon>
        <taxon>Metazoa</taxon>
        <taxon>Ecdysozoa</taxon>
        <taxon>Nematoda</taxon>
        <taxon>Chromadorea</taxon>
        <taxon>Rhabditida</taxon>
        <taxon>Rhabditina</taxon>
        <taxon>Rhabditomorpha</taxon>
        <taxon>Strongyloidea</taxon>
        <taxon>Ancylostomatidae</taxon>
        <taxon>Ancylostomatinae</taxon>
        <taxon>Ancylostoma</taxon>
    </lineage>
</organism>
<keyword evidence="2" id="KW-1185">Reference proteome</keyword>
<comment type="caution">
    <text evidence="1">The sequence shown here is derived from an EMBL/GenBank/DDBJ whole genome shotgun (WGS) entry which is preliminary data.</text>
</comment>
<gene>
    <name evidence="1" type="primary">Acey_s0028.g1801</name>
    <name evidence="1" type="ORF">Y032_0028g1801</name>
</gene>
<evidence type="ECO:0000313" key="2">
    <source>
        <dbReference type="Proteomes" id="UP000024635"/>
    </source>
</evidence>
<dbReference type="AlphaFoldDB" id="A0A016UU38"/>